<keyword evidence="1" id="KW-0472">Membrane</keyword>
<keyword evidence="4" id="KW-1185">Reference proteome</keyword>
<sequence>MTPARLLSLDALRGLAVVLMMEQHMAVWLWRSDPGVSAIAQAPVLMALNGLGGLAAPTFITLAGAGTSLLARSRTAGLDAILVRRGLVVMGFGWLLNLLTPSWFSAGSWFVLHLMGLGILTAPLWRRLSDRALLCGQALLLLAAPVVQHWLATPELLVNDRMRRLDLAGGPLRLAFAEGQFPIVPWLGLFLGGIVVGRWLQQRRTAPILRMASVLLVTGVALAAVGLRLGPHEGVWHRLFQIRLSFYPATPAIVMLLQSGTLLLLLGALALERRGKLEERGWLVPLGRASLTLLLVHVVVFRELTRPLGAWQAFSAEIALTIVAIWVIVCALAARLWQRVGYRYGAEWLLRIFGG</sequence>
<evidence type="ECO:0000313" key="3">
    <source>
        <dbReference type="EMBL" id="SFE15978.1"/>
    </source>
</evidence>
<dbReference type="InterPro" id="IPR012429">
    <property type="entry name" value="HGSNAT_cat"/>
</dbReference>
<dbReference type="STRING" id="54.SAMN02745121_03247"/>
<evidence type="ECO:0000259" key="2">
    <source>
        <dbReference type="Pfam" id="PF07786"/>
    </source>
</evidence>
<dbReference type="Proteomes" id="UP000199400">
    <property type="component" value="Unassembled WGS sequence"/>
</dbReference>
<feature type="transmembrane region" description="Helical" evidence="1">
    <location>
        <begin position="208"/>
        <end position="229"/>
    </location>
</feature>
<dbReference type="Pfam" id="PF07786">
    <property type="entry name" value="HGSNAT_cat"/>
    <property type="match status" value="1"/>
</dbReference>
<accession>A0A1I1YAE1</accession>
<organism evidence="3 4">
    <name type="scientific">Nannocystis exedens</name>
    <dbReference type="NCBI Taxonomy" id="54"/>
    <lineage>
        <taxon>Bacteria</taxon>
        <taxon>Pseudomonadati</taxon>
        <taxon>Myxococcota</taxon>
        <taxon>Polyangia</taxon>
        <taxon>Nannocystales</taxon>
        <taxon>Nannocystaceae</taxon>
        <taxon>Nannocystis</taxon>
    </lineage>
</organism>
<feature type="transmembrane region" description="Helical" evidence="1">
    <location>
        <begin position="172"/>
        <end position="196"/>
    </location>
</feature>
<dbReference type="AlphaFoldDB" id="A0A1I1YAE1"/>
<feature type="transmembrane region" description="Helical" evidence="1">
    <location>
        <begin position="106"/>
        <end position="125"/>
    </location>
</feature>
<feature type="transmembrane region" description="Helical" evidence="1">
    <location>
        <begin position="283"/>
        <end position="301"/>
    </location>
</feature>
<proteinExistence type="predicted"/>
<reference evidence="4" key="1">
    <citation type="submission" date="2016-10" db="EMBL/GenBank/DDBJ databases">
        <authorList>
            <person name="Varghese N."/>
            <person name="Submissions S."/>
        </authorList>
    </citation>
    <scope>NUCLEOTIDE SEQUENCE [LARGE SCALE GENOMIC DNA]</scope>
    <source>
        <strain evidence="4">ATCC 25963</strain>
    </source>
</reference>
<feature type="transmembrane region" description="Helical" evidence="1">
    <location>
        <begin position="313"/>
        <end position="334"/>
    </location>
</feature>
<feature type="domain" description="Heparan-alpha-glucosaminide N-acetyltransferase catalytic" evidence="2">
    <location>
        <begin position="5"/>
        <end position="204"/>
    </location>
</feature>
<protein>
    <recommendedName>
        <fullName evidence="2">Heparan-alpha-glucosaminide N-acetyltransferase catalytic domain-containing protein</fullName>
    </recommendedName>
</protein>
<dbReference type="EMBL" id="FOMX01000009">
    <property type="protein sequence ID" value="SFE15978.1"/>
    <property type="molecule type" value="Genomic_DNA"/>
</dbReference>
<gene>
    <name evidence="3" type="ORF">SAMN02745121_03247</name>
</gene>
<evidence type="ECO:0000256" key="1">
    <source>
        <dbReference type="SAM" id="Phobius"/>
    </source>
</evidence>
<keyword evidence="1" id="KW-0812">Transmembrane</keyword>
<keyword evidence="1" id="KW-1133">Transmembrane helix</keyword>
<dbReference type="RefSeq" id="WP_245913791.1">
    <property type="nucleotide sequence ID" value="NZ_FOMX01000009.1"/>
</dbReference>
<feature type="transmembrane region" description="Helical" evidence="1">
    <location>
        <begin position="132"/>
        <end position="152"/>
    </location>
</feature>
<feature type="transmembrane region" description="Helical" evidence="1">
    <location>
        <begin position="82"/>
        <end position="100"/>
    </location>
</feature>
<evidence type="ECO:0000313" key="4">
    <source>
        <dbReference type="Proteomes" id="UP000199400"/>
    </source>
</evidence>
<name>A0A1I1YAE1_9BACT</name>
<feature type="transmembrane region" description="Helical" evidence="1">
    <location>
        <begin position="249"/>
        <end position="271"/>
    </location>
</feature>